<dbReference type="EMBL" id="CP097511">
    <property type="protein sequence ID" value="URE48246.1"/>
    <property type="molecule type" value="Genomic_DNA"/>
</dbReference>
<dbReference type="AlphaFoldDB" id="A0A9E7LCC0"/>
<evidence type="ECO:0000313" key="2">
    <source>
        <dbReference type="Proteomes" id="UP001055439"/>
    </source>
</evidence>
<name>A0A9E7LCC0_9LILI</name>
<reference evidence="1" key="1">
    <citation type="submission" date="2022-05" db="EMBL/GenBank/DDBJ databases">
        <title>The Musa troglodytarum L. genome provides insights into the mechanism of non-climacteric behaviour and enrichment of carotenoids.</title>
        <authorList>
            <person name="Wang J."/>
        </authorList>
    </citation>
    <scope>NUCLEOTIDE SEQUENCE</scope>
    <source>
        <tissue evidence="1">Leaf</tissue>
    </source>
</reference>
<gene>
    <name evidence="1" type="ORF">MUK42_21334</name>
</gene>
<keyword evidence="2" id="KW-1185">Reference proteome</keyword>
<dbReference type="Proteomes" id="UP001055439">
    <property type="component" value="Chromosome 9"/>
</dbReference>
<accession>A0A9E7LCC0</accession>
<protein>
    <submittedName>
        <fullName evidence="1">Uncharacterized protein</fullName>
    </submittedName>
</protein>
<proteinExistence type="predicted"/>
<evidence type="ECO:0000313" key="1">
    <source>
        <dbReference type="EMBL" id="URE48246.1"/>
    </source>
</evidence>
<organism evidence="1 2">
    <name type="scientific">Musa troglodytarum</name>
    <name type="common">fe'i banana</name>
    <dbReference type="NCBI Taxonomy" id="320322"/>
    <lineage>
        <taxon>Eukaryota</taxon>
        <taxon>Viridiplantae</taxon>
        <taxon>Streptophyta</taxon>
        <taxon>Embryophyta</taxon>
        <taxon>Tracheophyta</taxon>
        <taxon>Spermatophyta</taxon>
        <taxon>Magnoliopsida</taxon>
        <taxon>Liliopsida</taxon>
        <taxon>Zingiberales</taxon>
        <taxon>Musaceae</taxon>
        <taxon>Musa</taxon>
    </lineage>
</organism>
<sequence>MLAEKLVFFLVALLRRRPSQPEKSLPLDGSFGRPILIVVSAELIAEGRDPMMTAALVAVLKRKKPALEEELVGGDHRAASDRELKVRVGRRAGGARRWRLHVKVARERHARAHRRSRRHSAEASVINACHGQKRKRTIETPTLPSTVCVLFTAKMVYLETATLYGRSLCSYIERRRVWDSCYGRMGLR</sequence>